<comment type="caution">
    <text evidence="1">The sequence shown here is derived from an EMBL/GenBank/DDBJ whole genome shotgun (WGS) entry which is preliminary data.</text>
</comment>
<proteinExistence type="predicted"/>
<organism evidence="1 2">
    <name type="scientific">Azorhizophilus paspali</name>
    <name type="common">Azotobacter paspali</name>
    <dbReference type="NCBI Taxonomy" id="69963"/>
    <lineage>
        <taxon>Bacteria</taxon>
        <taxon>Pseudomonadati</taxon>
        <taxon>Pseudomonadota</taxon>
        <taxon>Gammaproteobacteria</taxon>
        <taxon>Pseudomonadales</taxon>
        <taxon>Pseudomonadaceae</taxon>
        <taxon>Azorhizophilus</taxon>
    </lineage>
</organism>
<name>A0ABV6SR57_AZOPA</name>
<evidence type="ECO:0000313" key="2">
    <source>
        <dbReference type="Proteomes" id="UP001589891"/>
    </source>
</evidence>
<keyword evidence="2" id="KW-1185">Reference proteome</keyword>
<gene>
    <name evidence="1" type="ORF">ACFFGX_15000</name>
</gene>
<dbReference type="Proteomes" id="UP001589891">
    <property type="component" value="Unassembled WGS sequence"/>
</dbReference>
<dbReference type="EMBL" id="JBHLSS010000098">
    <property type="protein sequence ID" value="MFC0710800.1"/>
    <property type="molecule type" value="Genomic_DNA"/>
</dbReference>
<dbReference type="RefSeq" id="WP_376947248.1">
    <property type="nucleotide sequence ID" value="NZ_CP171449.1"/>
</dbReference>
<sequence>MKNLTRNPKPSKVIANTGLGEFARRLEYKGGRAGMAENSGS</sequence>
<evidence type="ECO:0000313" key="1">
    <source>
        <dbReference type="EMBL" id="MFC0710800.1"/>
    </source>
</evidence>
<accession>A0ABV6SR57</accession>
<protein>
    <submittedName>
        <fullName evidence="1">Uncharacterized protein</fullName>
    </submittedName>
</protein>
<reference evidence="1 2" key="1">
    <citation type="submission" date="2024-09" db="EMBL/GenBank/DDBJ databases">
        <authorList>
            <person name="Sun Q."/>
            <person name="Mori K."/>
        </authorList>
    </citation>
    <scope>NUCLEOTIDE SEQUENCE [LARGE SCALE GENOMIC DNA]</scope>
    <source>
        <strain evidence="1 2">NCAIM B.01794</strain>
    </source>
</reference>